<reference evidence="1 2" key="1">
    <citation type="submission" date="2013-09" db="EMBL/GenBank/DDBJ databases">
        <authorList>
            <person name="Zeng Z."/>
            <person name="Chen C."/>
        </authorList>
    </citation>
    <scope>NUCLEOTIDE SEQUENCE [LARGE SCALE GENOMIC DNA]</scope>
    <source>
        <strain evidence="1 2">WB 3.3-2</strain>
    </source>
</reference>
<dbReference type="Proteomes" id="UP000030152">
    <property type="component" value="Unassembled WGS sequence"/>
</dbReference>
<organism evidence="1 2">
    <name type="scientific">Flavobacterium rivuli WB 3.3-2 = DSM 21788</name>
    <dbReference type="NCBI Taxonomy" id="1121895"/>
    <lineage>
        <taxon>Bacteria</taxon>
        <taxon>Pseudomonadati</taxon>
        <taxon>Bacteroidota</taxon>
        <taxon>Flavobacteriia</taxon>
        <taxon>Flavobacteriales</taxon>
        <taxon>Flavobacteriaceae</taxon>
        <taxon>Flavobacterium</taxon>
    </lineage>
</organism>
<dbReference type="RefSeq" id="WP_020214049.1">
    <property type="nucleotide sequence ID" value="NZ_JRLX01000025.1"/>
</dbReference>
<dbReference type="OrthoDB" id="1375396at2"/>
<protein>
    <submittedName>
        <fullName evidence="1">Uncharacterized protein</fullName>
    </submittedName>
</protein>
<keyword evidence="2" id="KW-1185">Reference proteome</keyword>
<gene>
    <name evidence="1" type="ORF">Q765_17170</name>
</gene>
<dbReference type="eggNOG" id="ENOG5030QMV">
    <property type="taxonomic scope" value="Bacteria"/>
</dbReference>
<evidence type="ECO:0000313" key="2">
    <source>
        <dbReference type="Proteomes" id="UP000030152"/>
    </source>
</evidence>
<dbReference type="EMBL" id="JRLX01000025">
    <property type="protein sequence ID" value="KGO85228.1"/>
    <property type="molecule type" value="Genomic_DNA"/>
</dbReference>
<comment type="caution">
    <text evidence="1">The sequence shown here is derived from an EMBL/GenBank/DDBJ whole genome shotgun (WGS) entry which is preliminary data.</text>
</comment>
<dbReference type="AlphaFoldDB" id="A0A0A2M1B6"/>
<proteinExistence type="predicted"/>
<name>A0A0A2M1B6_9FLAO</name>
<accession>A0A0A2M1B6</accession>
<sequence>MFKQELEQLFTAMPQIVKDKLQPVMDNLLERAADLDAEEDKNSDFYAEEHELIMKEVHKVKYLNDQWQIMNAKKNN</sequence>
<evidence type="ECO:0000313" key="1">
    <source>
        <dbReference type="EMBL" id="KGO85228.1"/>
    </source>
</evidence>